<organism evidence="1">
    <name type="scientific">Virus sp. ctAgr11</name>
    <dbReference type="NCBI Taxonomy" id="2825800"/>
    <lineage>
        <taxon>Viruses</taxon>
    </lineage>
</organism>
<sequence length="38" mass="4548">MSLRSGQCDFLCRQIAPGRWLTHPKERHDVWNLQKENP</sequence>
<protein>
    <submittedName>
        <fullName evidence="1">Uncharacterized protein</fullName>
    </submittedName>
</protein>
<dbReference type="EMBL" id="BK059108">
    <property type="protein sequence ID" value="DAE31432.1"/>
    <property type="molecule type" value="Genomic_DNA"/>
</dbReference>
<reference evidence="1" key="1">
    <citation type="journal article" date="2021" name="Proc. Natl. Acad. Sci. U.S.A.">
        <title>A Catalog of Tens of Thousands of Viruses from Human Metagenomes Reveals Hidden Associations with Chronic Diseases.</title>
        <authorList>
            <person name="Tisza M.J."/>
            <person name="Buck C.B."/>
        </authorList>
    </citation>
    <scope>NUCLEOTIDE SEQUENCE</scope>
    <source>
        <strain evidence="1">CtAgr11</strain>
    </source>
</reference>
<name>A0A8S5RJ66_9VIRU</name>
<proteinExistence type="predicted"/>
<accession>A0A8S5RJ66</accession>
<evidence type="ECO:0000313" key="1">
    <source>
        <dbReference type="EMBL" id="DAE31432.1"/>
    </source>
</evidence>